<feature type="domain" description="TPM" evidence="1">
    <location>
        <begin position="5"/>
        <end position="121"/>
    </location>
</feature>
<dbReference type="OrthoDB" id="9786161at2"/>
<dbReference type="Gene3D" id="3.10.310.50">
    <property type="match status" value="1"/>
</dbReference>
<dbReference type="RefSeq" id="WP_073059339.1">
    <property type="nucleotide sequence ID" value="NZ_FQUS01000002.1"/>
</dbReference>
<evidence type="ECO:0000313" key="2">
    <source>
        <dbReference type="EMBL" id="SHE64945.1"/>
    </source>
</evidence>
<evidence type="ECO:0000313" key="3">
    <source>
        <dbReference type="Proteomes" id="UP000184041"/>
    </source>
</evidence>
<dbReference type="PANTHER" id="PTHR30373:SF8">
    <property type="entry name" value="BLL7265 PROTEIN"/>
    <property type="match status" value="1"/>
</dbReference>
<dbReference type="STRING" id="1194090.SAMN05443144_102220"/>
<sequence>MPARSFLTEKEEQQIINAIARAEEKTSGEIRIHMEHRCEGDPLERASEIFHELGMDQTKYQNGVLIYVATEDHKVAVYAGKGIHRQVEEGFWDDVLAFIIQHFKKDAYEQGIEEAVHKVGEKLTEQFPYRQKGDLNELSDEISYNKN</sequence>
<reference evidence="2 3" key="1">
    <citation type="submission" date="2016-11" db="EMBL/GenBank/DDBJ databases">
        <authorList>
            <person name="Jaros S."/>
            <person name="Januszkiewicz K."/>
            <person name="Wedrychowicz H."/>
        </authorList>
    </citation>
    <scope>NUCLEOTIDE SEQUENCE [LARGE SCALE GENOMIC DNA]</scope>
    <source>
        <strain evidence="2 3">DSM 21986</strain>
    </source>
</reference>
<dbReference type="InterPro" id="IPR007621">
    <property type="entry name" value="TPM_dom"/>
</dbReference>
<dbReference type="Proteomes" id="UP000184041">
    <property type="component" value="Unassembled WGS sequence"/>
</dbReference>
<organism evidence="2 3">
    <name type="scientific">Fodinibius roseus</name>
    <dbReference type="NCBI Taxonomy" id="1194090"/>
    <lineage>
        <taxon>Bacteria</taxon>
        <taxon>Pseudomonadati</taxon>
        <taxon>Balneolota</taxon>
        <taxon>Balneolia</taxon>
        <taxon>Balneolales</taxon>
        <taxon>Balneolaceae</taxon>
        <taxon>Fodinibius</taxon>
    </lineage>
</organism>
<dbReference type="PANTHER" id="PTHR30373">
    <property type="entry name" value="UPF0603 PROTEIN YGCG"/>
    <property type="match status" value="1"/>
</dbReference>
<dbReference type="Pfam" id="PF04536">
    <property type="entry name" value="TPM_phosphatase"/>
    <property type="match status" value="1"/>
</dbReference>
<gene>
    <name evidence="2" type="ORF">SAMN05443144_102220</name>
</gene>
<dbReference type="EMBL" id="FQUS01000002">
    <property type="protein sequence ID" value="SHE64945.1"/>
    <property type="molecule type" value="Genomic_DNA"/>
</dbReference>
<accession>A0A1M4V7J9</accession>
<dbReference type="AlphaFoldDB" id="A0A1M4V7J9"/>
<protein>
    <submittedName>
        <fullName evidence="2">TLP18.3, Psb32 and MOLO-1 founding protein of phosphatase</fullName>
    </submittedName>
</protein>
<name>A0A1M4V7J9_9BACT</name>
<proteinExistence type="predicted"/>
<evidence type="ECO:0000259" key="1">
    <source>
        <dbReference type="Pfam" id="PF04536"/>
    </source>
</evidence>
<keyword evidence="3" id="KW-1185">Reference proteome</keyword>